<accession>A0A5C5Z6V8</accession>
<dbReference type="RefSeq" id="WP_146399530.1">
    <property type="nucleotide sequence ID" value="NZ_SJPJ01000001.1"/>
</dbReference>
<dbReference type="PANTHER" id="PTHR47623">
    <property type="entry name" value="OS09G0287300 PROTEIN"/>
    <property type="match status" value="1"/>
</dbReference>
<dbReference type="SMART" id="SM00855">
    <property type="entry name" value="PGAM"/>
    <property type="match status" value="1"/>
</dbReference>
<dbReference type="InterPro" id="IPR013078">
    <property type="entry name" value="His_Pase_superF_clade-1"/>
</dbReference>
<dbReference type="Gene3D" id="3.40.50.1240">
    <property type="entry name" value="Phosphoglycerate mutase-like"/>
    <property type="match status" value="1"/>
</dbReference>
<dbReference type="OrthoDB" id="9781415at2"/>
<dbReference type="Proteomes" id="UP000315010">
    <property type="component" value="Unassembled WGS sequence"/>
</dbReference>
<name>A0A5C5Z6V8_9BACT</name>
<dbReference type="Pfam" id="PF00300">
    <property type="entry name" value="His_Phos_1"/>
    <property type="match status" value="1"/>
</dbReference>
<dbReference type="EMBL" id="SJPJ01000001">
    <property type="protein sequence ID" value="TWT82797.1"/>
    <property type="molecule type" value="Genomic_DNA"/>
</dbReference>
<dbReference type="PANTHER" id="PTHR47623:SF1">
    <property type="entry name" value="OS09G0287300 PROTEIN"/>
    <property type="match status" value="1"/>
</dbReference>
<protein>
    <submittedName>
        <fullName evidence="1">Phosphohistidine phosphatase</fullName>
    </submittedName>
</protein>
<evidence type="ECO:0000313" key="2">
    <source>
        <dbReference type="Proteomes" id="UP000315010"/>
    </source>
</evidence>
<dbReference type="SUPFAM" id="SSF53254">
    <property type="entry name" value="Phosphoglycerate mutase-like"/>
    <property type="match status" value="1"/>
</dbReference>
<gene>
    <name evidence="1" type="ORF">CA13_42600</name>
</gene>
<sequence length="175" mass="19343">MTPSNPDETAALAPRRLILMRHAKSDWSNAGLSDHDRPLNRRGQRDAPRMAGWLGSIDCWPDKVLCSSAVRTCETLELLKDEFETDPVICFSNLLYCATAATILDVIRSESGEARTLLLIAHNPGISELASHFSDQFIGMSTAAMVVFETSISQWGQLQANSPMTMIHNMRPKAL</sequence>
<keyword evidence="2" id="KW-1185">Reference proteome</keyword>
<reference evidence="1 2" key="1">
    <citation type="submission" date="2019-02" db="EMBL/GenBank/DDBJ databases">
        <title>Deep-cultivation of Planctomycetes and their phenomic and genomic characterization uncovers novel biology.</title>
        <authorList>
            <person name="Wiegand S."/>
            <person name="Jogler M."/>
            <person name="Boedeker C."/>
            <person name="Pinto D."/>
            <person name="Vollmers J."/>
            <person name="Rivas-Marin E."/>
            <person name="Kohn T."/>
            <person name="Peeters S.H."/>
            <person name="Heuer A."/>
            <person name="Rast P."/>
            <person name="Oberbeckmann S."/>
            <person name="Bunk B."/>
            <person name="Jeske O."/>
            <person name="Meyerdierks A."/>
            <person name="Storesund J.E."/>
            <person name="Kallscheuer N."/>
            <person name="Luecker S."/>
            <person name="Lage O.M."/>
            <person name="Pohl T."/>
            <person name="Merkel B.J."/>
            <person name="Hornburger P."/>
            <person name="Mueller R.-W."/>
            <person name="Bruemmer F."/>
            <person name="Labrenz M."/>
            <person name="Spormann A.M."/>
            <person name="Op Den Camp H."/>
            <person name="Overmann J."/>
            <person name="Amann R."/>
            <person name="Jetten M.S.M."/>
            <person name="Mascher T."/>
            <person name="Medema M.H."/>
            <person name="Devos D.P."/>
            <person name="Kaster A.-K."/>
            <person name="Ovreas L."/>
            <person name="Rohde M."/>
            <person name="Galperin M.Y."/>
            <person name="Jogler C."/>
        </authorList>
    </citation>
    <scope>NUCLEOTIDE SEQUENCE [LARGE SCALE GENOMIC DNA]</scope>
    <source>
        <strain evidence="1 2">CA13</strain>
    </source>
</reference>
<dbReference type="CDD" id="cd07067">
    <property type="entry name" value="HP_PGM_like"/>
    <property type="match status" value="1"/>
</dbReference>
<dbReference type="InterPro" id="IPR029033">
    <property type="entry name" value="His_PPase_superfam"/>
</dbReference>
<evidence type="ECO:0000313" key="1">
    <source>
        <dbReference type="EMBL" id="TWT82797.1"/>
    </source>
</evidence>
<dbReference type="AlphaFoldDB" id="A0A5C5Z6V8"/>
<proteinExistence type="predicted"/>
<comment type="caution">
    <text evidence="1">The sequence shown here is derived from an EMBL/GenBank/DDBJ whole genome shotgun (WGS) entry which is preliminary data.</text>
</comment>
<organism evidence="1 2">
    <name type="scientific">Novipirellula herctigrandis</name>
    <dbReference type="NCBI Taxonomy" id="2527986"/>
    <lineage>
        <taxon>Bacteria</taxon>
        <taxon>Pseudomonadati</taxon>
        <taxon>Planctomycetota</taxon>
        <taxon>Planctomycetia</taxon>
        <taxon>Pirellulales</taxon>
        <taxon>Pirellulaceae</taxon>
        <taxon>Novipirellula</taxon>
    </lineage>
</organism>